<dbReference type="EMBL" id="KL142397">
    <property type="protein sequence ID" value="KDR70498.1"/>
    <property type="molecule type" value="Genomic_DNA"/>
</dbReference>
<accession>A0A067SUS5</accession>
<keyword evidence="1" id="KW-0732">Signal</keyword>
<feature type="chain" id="PRO_5001646162" description="Extracellular membrane protein CFEM domain-containing protein" evidence="1">
    <location>
        <begin position="20"/>
        <end position="119"/>
    </location>
</feature>
<name>A0A067SUS5_GALM3</name>
<dbReference type="HOGENOM" id="CLU_2061653_0_0_1"/>
<feature type="signal peptide" evidence="1">
    <location>
        <begin position="1"/>
        <end position="19"/>
    </location>
</feature>
<proteinExistence type="predicted"/>
<keyword evidence="3" id="KW-1185">Reference proteome</keyword>
<protein>
    <recommendedName>
        <fullName evidence="4">Extracellular membrane protein CFEM domain-containing protein</fullName>
    </recommendedName>
</protein>
<evidence type="ECO:0000313" key="2">
    <source>
        <dbReference type="EMBL" id="KDR70498.1"/>
    </source>
</evidence>
<dbReference type="Proteomes" id="UP000027222">
    <property type="component" value="Unassembled WGS sequence"/>
</dbReference>
<evidence type="ECO:0000256" key="1">
    <source>
        <dbReference type="SAM" id="SignalP"/>
    </source>
</evidence>
<organism evidence="2 3">
    <name type="scientific">Galerina marginata (strain CBS 339.88)</name>
    <dbReference type="NCBI Taxonomy" id="685588"/>
    <lineage>
        <taxon>Eukaryota</taxon>
        <taxon>Fungi</taxon>
        <taxon>Dikarya</taxon>
        <taxon>Basidiomycota</taxon>
        <taxon>Agaricomycotina</taxon>
        <taxon>Agaricomycetes</taxon>
        <taxon>Agaricomycetidae</taxon>
        <taxon>Agaricales</taxon>
        <taxon>Agaricineae</taxon>
        <taxon>Strophariaceae</taxon>
        <taxon>Galerina</taxon>
    </lineage>
</organism>
<sequence length="119" mass="12606">MHLANLLLSFALLTTSVSALRISKRSAFEALLPRQTACNTDVLCEPYENALDGCSTAIAQCFCTNPVANSLQLCVNCAMGKNPTNAALRSQLGEFVSSYEELCGAGYNIPSVVMPPTSA</sequence>
<dbReference type="AlphaFoldDB" id="A0A067SUS5"/>
<reference evidence="3" key="1">
    <citation type="journal article" date="2014" name="Proc. Natl. Acad. Sci. U.S.A.">
        <title>Extensive sampling of basidiomycete genomes demonstrates inadequacy of the white-rot/brown-rot paradigm for wood decay fungi.</title>
        <authorList>
            <person name="Riley R."/>
            <person name="Salamov A.A."/>
            <person name="Brown D.W."/>
            <person name="Nagy L.G."/>
            <person name="Floudas D."/>
            <person name="Held B.W."/>
            <person name="Levasseur A."/>
            <person name="Lombard V."/>
            <person name="Morin E."/>
            <person name="Otillar R."/>
            <person name="Lindquist E.A."/>
            <person name="Sun H."/>
            <person name="LaButti K.M."/>
            <person name="Schmutz J."/>
            <person name="Jabbour D."/>
            <person name="Luo H."/>
            <person name="Baker S.E."/>
            <person name="Pisabarro A.G."/>
            <person name="Walton J.D."/>
            <person name="Blanchette R.A."/>
            <person name="Henrissat B."/>
            <person name="Martin F."/>
            <person name="Cullen D."/>
            <person name="Hibbett D.S."/>
            <person name="Grigoriev I.V."/>
        </authorList>
    </citation>
    <scope>NUCLEOTIDE SEQUENCE [LARGE SCALE GENOMIC DNA]</scope>
    <source>
        <strain evidence="3">CBS 339.88</strain>
    </source>
</reference>
<gene>
    <name evidence="2" type="ORF">GALMADRAFT_254909</name>
</gene>
<evidence type="ECO:0008006" key="4">
    <source>
        <dbReference type="Google" id="ProtNLM"/>
    </source>
</evidence>
<evidence type="ECO:0000313" key="3">
    <source>
        <dbReference type="Proteomes" id="UP000027222"/>
    </source>
</evidence>